<organism evidence="3 4">
    <name type="scientific">Peptococcus simiae</name>
    <dbReference type="NCBI Taxonomy" id="1643805"/>
    <lineage>
        <taxon>Bacteria</taxon>
        <taxon>Bacillati</taxon>
        <taxon>Bacillota</taxon>
        <taxon>Clostridia</taxon>
        <taxon>Eubacteriales</taxon>
        <taxon>Peptococcaceae</taxon>
        <taxon>Peptococcus</taxon>
    </lineage>
</organism>
<dbReference type="PROSITE" id="PS50889">
    <property type="entry name" value="S4"/>
    <property type="match status" value="1"/>
</dbReference>
<dbReference type="Proteomes" id="UP001631949">
    <property type="component" value="Unassembled WGS sequence"/>
</dbReference>
<dbReference type="InterPro" id="IPR002942">
    <property type="entry name" value="S4_RNA-bd"/>
</dbReference>
<dbReference type="Pfam" id="PF17774">
    <property type="entry name" value="YlmH_RBD"/>
    <property type="match status" value="1"/>
</dbReference>
<dbReference type="EMBL" id="JBJUVG010000014">
    <property type="protein sequence ID" value="MFM9414331.1"/>
    <property type="molecule type" value="Genomic_DNA"/>
</dbReference>
<gene>
    <name evidence="3" type="ORF">ACKQTC_08110</name>
</gene>
<dbReference type="InterPro" id="IPR036986">
    <property type="entry name" value="S4_RNA-bd_sf"/>
</dbReference>
<dbReference type="InterPro" id="IPR012677">
    <property type="entry name" value="Nucleotide-bd_a/b_plait_sf"/>
</dbReference>
<keyword evidence="1" id="KW-0694">RNA-binding</keyword>
<evidence type="ECO:0000313" key="4">
    <source>
        <dbReference type="Proteomes" id="UP001631949"/>
    </source>
</evidence>
<evidence type="ECO:0000313" key="3">
    <source>
        <dbReference type="EMBL" id="MFM9414331.1"/>
    </source>
</evidence>
<reference evidence="3 4" key="1">
    <citation type="journal article" date="2016" name="Int. J. Syst. Evol. Microbiol.">
        <title>Peptococcus simiae sp. nov., isolated from rhesus macaque faeces and emended description of the genus Peptococcus.</title>
        <authorList>
            <person name="Shkoporov A.N."/>
            <person name="Efimov B.A."/>
            <person name="Kondova I."/>
            <person name="Ouwerling B."/>
            <person name="Chaplin A.V."/>
            <person name="Shcherbakova V.A."/>
            <person name="Langermans J.A.M."/>
        </authorList>
    </citation>
    <scope>NUCLEOTIDE SEQUENCE [LARGE SCALE GENOMIC DNA]</scope>
    <source>
        <strain evidence="3 4">M108</strain>
    </source>
</reference>
<evidence type="ECO:0000259" key="2">
    <source>
        <dbReference type="SMART" id="SM00363"/>
    </source>
</evidence>
<dbReference type="Pfam" id="PF01479">
    <property type="entry name" value="S4"/>
    <property type="match status" value="1"/>
</dbReference>
<dbReference type="SMART" id="SM00363">
    <property type="entry name" value="S4"/>
    <property type="match status" value="1"/>
</dbReference>
<dbReference type="Gene3D" id="3.10.290.10">
    <property type="entry name" value="RNA-binding S4 domain"/>
    <property type="match status" value="1"/>
</dbReference>
<proteinExistence type="predicted"/>
<comment type="caution">
    <text evidence="3">The sequence shown here is derived from an EMBL/GenBank/DDBJ whole genome shotgun (WGS) entry which is preliminary data.</text>
</comment>
<dbReference type="RefSeq" id="WP_408977946.1">
    <property type="nucleotide sequence ID" value="NZ_JBJUVG010000014.1"/>
</dbReference>
<dbReference type="InterPro" id="IPR040591">
    <property type="entry name" value="RqcP2_RBD"/>
</dbReference>
<dbReference type="SUPFAM" id="SSF55174">
    <property type="entry name" value="Alpha-L RNA-binding motif"/>
    <property type="match status" value="1"/>
</dbReference>
<evidence type="ECO:0000256" key="1">
    <source>
        <dbReference type="PROSITE-ProRule" id="PRU00182"/>
    </source>
</evidence>
<feature type="domain" description="RNA-binding S4" evidence="2">
    <location>
        <begin position="171"/>
        <end position="233"/>
    </location>
</feature>
<dbReference type="Gene3D" id="3.30.70.330">
    <property type="match status" value="1"/>
</dbReference>
<dbReference type="Gene3D" id="3.30.1370.160">
    <property type="match status" value="1"/>
</dbReference>
<accession>A0ABW9H2I6</accession>
<protein>
    <submittedName>
        <fullName evidence="3">RNA-binding protein</fullName>
    </submittedName>
</protein>
<dbReference type="CDD" id="cd00165">
    <property type="entry name" value="S4"/>
    <property type="match status" value="1"/>
</dbReference>
<sequence>MSDDLQRRRLLDLIHRAQKKWQAEWSDFMPREEAEDLLALFTGTDLTVRTWGGWEGAERVRLAFSMLDDLTSDDFHLALMSLDGPAKFLKADHRDYLGALMSLGFTRDKMGDILVREGGCDFFIDLDLVDYLAVSDLRVRRVPVQIAQRDWQSWTPPEVKTEEQVLIVPSLRLDAVLAKSFQLSRRLATDLIDAGLVRVNHTVEYRSHYLLVGGDLLAVRGHGRVRIGSTTGTTKKGNIKLLIERYL</sequence>
<name>A0ABW9H2I6_9FIRM</name>
<keyword evidence="4" id="KW-1185">Reference proteome</keyword>